<protein>
    <submittedName>
        <fullName evidence="1">Uncharacterized protein</fullName>
    </submittedName>
</protein>
<gene>
    <name evidence="1" type="ORF">LCGC14_0615350</name>
</gene>
<dbReference type="AlphaFoldDB" id="A0A0F9R6J1"/>
<organism evidence="1">
    <name type="scientific">marine sediment metagenome</name>
    <dbReference type="NCBI Taxonomy" id="412755"/>
    <lineage>
        <taxon>unclassified sequences</taxon>
        <taxon>metagenomes</taxon>
        <taxon>ecological metagenomes</taxon>
    </lineage>
</organism>
<sequence length="54" mass="6323">MNAQEQGECSFCGEVKVVWRKYLHAKNIKHIDKNKTPFTITFYCNDCGLLEKDK</sequence>
<evidence type="ECO:0000313" key="1">
    <source>
        <dbReference type="EMBL" id="KKN52185.1"/>
    </source>
</evidence>
<name>A0A0F9R6J1_9ZZZZ</name>
<proteinExistence type="predicted"/>
<reference evidence="1" key="1">
    <citation type="journal article" date="2015" name="Nature">
        <title>Complex archaea that bridge the gap between prokaryotes and eukaryotes.</title>
        <authorList>
            <person name="Spang A."/>
            <person name="Saw J.H."/>
            <person name="Jorgensen S.L."/>
            <person name="Zaremba-Niedzwiedzka K."/>
            <person name="Martijn J."/>
            <person name="Lind A.E."/>
            <person name="van Eijk R."/>
            <person name="Schleper C."/>
            <person name="Guy L."/>
            <person name="Ettema T.J."/>
        </authorList>
    </citation>
    <scope>NUCLEOTIDE SEQUENCE</scope>
</reference>
<comment type="caution">
    <text evidence="1">The sequence shown here is derived from an EMBL/GenBank/DDBJ whole genome shotgun (WGS) entry which is preliminary data.</text>
</comment>
<dbReference type="EMBL" id="LAZR01001030">
    <property type="protein sequence ID" value="KKN52185.1"/>
    <property type="molecule type" value="Genomic_DNA"/>
</dbReference>
<accession>A0A0F9R6J1</accession>